<dbReference type="InterPro" id="IPR015797">
    <property type="entry name" value="NUDIX_hydrolase-like_dom_sf"/>
</dbReference>
<dbReference type="PROSITE" id="PS51462">
    <property type="entry name" value="NUDIX"/>
    <property type="match status" value="1"/>
</dbReference>
<comment type="caution">
    <text evidence="4">The sequence shown here is derived from an EMBL/GenBank/DDBJ whole genome shotgun (WGS) entry which is preliminary data.</text>
</comment>
<dbReference type="PANTHER" id="PTHR16099:SF5">
    <property type="entry name" value="NUCLEOTIDE TRIPHOSPHATE DIPHOSPHATASE NUDT15"/>
    <property type="match status" value="1"/>
</dbReference>
<organism evidence="4 5">
    <name type="scientific">Hesseltinella vesiculosa</name>
    <dbReference type="NCBI Taxonomy" id="101127"/>
    <lineage>
        <taxon>Eukaryota</taxon>
        <taxon>Fungi</taxon>
        <taxon>Fungi incertae sedis</taxon>
        <taxon>Mucoromycota</taxon>
        <taxon>Mucoromycotina</taxon>
        <taxon>Mucoromycetes</taxon>
        <taxon>Mucorales</taxon>
        <taxon>Cunninghamellaceae</taxon>
        <taxon>Hesseltinella</taxon>
    </lineage>
</organism>
<dbReference type="STRING" id="101127.A0A1X2GJM5"/>
<evidence type="ECO:0000259" key="3">
    <source>
        <dbReference type="PROSITE" id="PS51462"/>
    </source>
</evidence>
<gene>
    <name evidence="4" type="ORF">DM01DRAFT_1321560</name>
</gene>
<protein>
    <recommendedName>
        <fullName evidence="3">Nudix hydrolase domain-containing protein</fullName>
    </recommendedName>
</protein>
<sequence length="149" mass="16825">MDPQVQVGVGCLLRHVFDDGVKFLVAQRKGSHGDGHWQLAGGHLEFGESFEECAARETLEETNLDLKGWTYVTTTNDVMVADKKHYVTIFMLAEVENVNQVKTMEPHKIQGGWQWKSWDEICRLDGLFLPLSHLTSLLDMNAFVPSPPL</sequence>
<dbReference type="InterPro" id="IPR000086">
    <property type="entry name" value="NUDIX_hydrolase_dom"/>
</dbReference>
<proteinExistence type="inferred from homology"/>
<evidence type="ECO:0000313" key="4">
    <source>
        <dbReference type="EMBL" id="ORX55174.1"/>
    </source>
</evidence>
<dbReference type="CDD" id="cd04678">
    <property type="entry name" value="NUDIX_MTH2_Nudt15"/>
    <property type="match status" value="1"/>
</dbReference>
<dbReference type="PRINTS" id="PR00502">
    <property type="entry name" value="NUDIXFAMILY"/>
</dbReference>
<dbReference type="SUPFAM" id="SSF55811">
    <property type="entry name" value="Nudix"/>
    <property type="match status" value="1"/>
</dbReference>
<dbReference type="EMBL" id="MCGT01000012">
    <property type="protein sequence ID" value="ORX55174.1"/>
    <property type="molecule type" value="Genomic_DNA"/>
</dbReference>
<dbReference type="InterPro" id="IPR020476">
    <property type="entry name" value="Nudix_hydrolase"/>
</dbReference>
<evidence type="ECO:0000313" key="5">
    <source>
        <dbReference type="Proteomes" id="UP000242146"/>
    </source>
</evidence>
<dbReference type="Pfam" id="PF00293">
    <property type="entry name" value="NUDIX"/>
    <property type="match status" value="1"/>
</dbReference>
<dbReference type="GO" id="GO:0005829">
    <property type="term" value="C:cytosol"/>
    <property type="evidence" value="ECO:0007669"/>
    <property type="project" value="TreeGrafter"/>
</dbReference>
<name>A0A1X2GJM5_9FUNG</name>
<reference evidence="4 5" key="1">
    <citation type="submission" date="2016-07" db="EMBL/GenBank/DDBJ databases">
        <title>Pervasive Adenine N6-methylation of Active Genes in Fungi.</title>
        <authorList>
            <consortium name="DOE Joint Genome Institute"/>
            <person name="Mondo S.J."/>
            <person name="Dannebaum R.O."/>
            <person name="Kuo R.C."/>
            <person name="Labutti K."/>
            <person name="Haridas S."/>
            <person name="Kuo A."/>
            <person name="Salamov A."/>
            <person name="Ahrendt S.R."/>
            <person name="Lipzen A."/>
            <person name="Sullivan W."/>
            <person name="Andreopoulos W.B."/>
            <person name="Clum A."/>
            <person name="Lindquist E."/>
            <person name="Daum C."/>
            <person name="Ramamoorthy G.K."/>
            <person name="Gryganskyi A."/>
            <person name="Culley D."/>
            <person name="Magnuson J.K."/>
            <person name="James T.Y."/>
            <person name="O'Malley M.A."/>
            <person name="Stajich J.E."/>
            <person name="Spatafora J.W."/>
            <person name="Visel A."/>
            <person name="Grigoriev I.V."/>
        </authorList>
    </citation>
    <scope>NUCLEOTIDE SEQUENCE [LARGE SCALE GENOMIC DNA]</scope>
    <source>
        <strain evidence="4 5">NRRL 3301</strain>
    </source>
</reference>
<comment type="similarity">
    <text evidence="2">Belongs to the Nudix hydrolase family.</text>
</comment>
<dbReference type="Proteomes" id="UP000242146">
    <property type="component" value="Unassembled WGS sequence"/>
</dbReference>
<evidence type="ECO:0000256" key="2">
    <source>
        <dbReference type="RuleBase" id="RU003476"/>
    </source>
</evidence>
<dbReference type="PROSITE" id="PS00893">
    <property type="entry name" value="NUDIX_BOX"/>
    <property type="match status" value="1"/>
</dbReference>
<accession>A0A1X2GJM5</accession>
<dbReference type="GO" id="GO:0006203">
    <property type="term" value="P:dGTP catabolic process"/>
    <property type="evidence" value="ECO:0007669"/>
    <property type="project" value="TreeGrafter"/>
</dbReference>
<dbReference type="GO" id="GO:0035539">
    <property type="term" value="F:8-oxo-7,8-dihydrodeoxyguanosine triphosphate pyrophosphatase activity"/>
    <property type="evidence" value="ECO:0007669"/>
    <property type="project" value="TreeGrafter"/>
</dbReference>
<evidence type="ECO:0000256" key="1">
    <source>
        <dbReference type="ARBA" id="ARBA00022801"/>
    </source>
</evidence>
<feature type="domain" description="Nudix hydrolase" evidence="3">
    <location>
        <begin position="4"/>
        <end position="149"/>
    </location>
</feature>
<dbReference type="Gene3D" id="3.90.79.10">
    <property type="entry name" value="Nucleoside Triphosphate Pyrophosphohydrolase"/>
    <property type="match status" value="1"/>
</dbReference>
<dbReference type="OrthoDB" id="447842at2759"/>
<dbReference type="PANTHER" id="PTHR16099">
    <property type="entry name" value="8-OXO-DGTP DIPHOSPHATES NUDT15"/>
    <property type="match status" value="1"/>
</dbReference>
<keyword evidence="1 2" id="KW-0378">Hydrolase</keyword>
<dbReference type="AlphaFoldDB" id="A0A1X2GJM5"/>
<dbReference type="FunFam" id="3.90.79.10:FF:000060">
    <property type="entry name" value="Nudix hydrolase 1"/>
    <property type="match status" value="1"/>
</dbReference>
<keyword evidence="5" id="KW-1185">Reference proteome</keyword>
<dbReference type="InterPro" id="IPR020084">
    <property type="entry name" value="NUDIX_hydrolase_CS"/>
</dbReference>